<accession>I3S6Y4</accession>
<dbReference type="PROSITE" id="PS50137">
    <property type="entry name" value="DS_RBD"/>
    <property type="match status" value="2"/>
</dbReference>
<reference evidence="5" key="1">
    <citation type="submission" date="2012-05" db="EMBL/GenBank/DDBJ databases">
        <authorList>
            <person name="Krishnakumar V."/>
            <person name="Cheung F."/>
            <person name="Xiao Y."/>
            <person name="Chan A."/>
            <person name="Moskal W.A."/>
            <person name="Town C.D."/>
        </authorList>
    </citation>
    <scope>NUCLEOTIDE SEQUENCE</scope>
</reference>
<dbReference type="AlphaFoldDB" id="I3S6Y4"/>
<evidence type="ECO:0000256" key="3">
    <source>
        <dbReference type="PROSITE-ProRule" id="PRU00266"/>
    </source>
</evidence>
<feature type="domain" description="DRBM" evidence="4">
    <location>
        <begin position="87"/>
        <end position="155"/>
    </location>
</feature>
<dbReference type="Pfam" id="PF00035">
    <property type="entry name" value="dsrm"/>
    <property type="match status" value="2"/>
</dbReference>
<dbReference type="CDD" id="cd19907">
    <property type="entry name" value="DSRM_AtDRB-like_rpt1"/>
    <property type="match status" value="1"/>
</dbReference>
<dbReference type="FunFam" id="3.30.160.20:FF:000036">
    <property type="entry name" value="Double-stranded RNA-binding protein 2"/>
    <property type="match status" value="2"/>
</dbReference>
<dbReference type="CDD" id="cd19908">
    <property type="entry name" value="DSRM_AtDRB-like_rpt2"/>
    <property type="match status" value="1"/>
</dbReference>
<keyword evidence="2 3" id="KW-0694">RNA-binding</keyword>
<evidence type="ECO:0000259" key="4">
    <source>
        <dbReference type="PROSITE" id="PS50137"/>
    </source>
</evidence>
<feature type="domain" description="DRBM" evidence="4">
    <location>
        <begin position="1"/>
        <end position="70"/>
    </location>
</feature>
<evidence type="ECO:0000256" key="2">
    <source>
        <dbReference type="ARBA" id="ARBA00022884"/>
    </source>
</evidence>
<dbReference type="SUPFAM" id="SSF54768">
    <property type="entry name" value="dsRNA-binding domain-like"/>
    <property type="match status" value="2"/>
</dbReference>
<dbReference type="Gene3D" id="3.30.160.20">
    <property type="match status" value="2"/>
</dbReference>
<dbReference type="GO" id="GO:0003725">
    <property type="term" value="F:double-stranded RNA binding"/>
    <property type="evidence" value="ECO:0007669"/>
    <property type="project" value="InterPro"/>
</dbReference>
<evidence type="ECO:0000256" key="1">
    <source>
        <dbReference type="ARBA" id="ARBA00022737"/>
    </source>
</evidence>
<dbReference type="InterPro" id="IPR044450">
    <property type="entry name" value="AtDRB-like_DSRM_1"/>
</dbReference>
<organism evidence="5">
    <name type="scientific">Lotus japonicus</name>
    <name type="common">Lotus corniculatus var. japonicus</name>
    <dbReference type="NCBI Taxonomy" id="34305"/>
    <lineage>
        <taxon>Eukaryota</taxon>
        <taxon>Viridiplantae</taxon>
        <taxon>Streptophyta</taxon>
        <taxon>Embryophyta</taxon>
        <taxon>Tracheophyta</taxon>
        <taxon>Spermatophyta</taxon>
        <taxon>Magnoliopsida</taxon>
        <taxon>eudicotyledons</taxon>
        <taxon>Gunneridae</taxon>
        <taxon>Pentapetalae</taxon>
        <taxon>rosids</taxon>
        <taxon>fabids</taxon>
        <taxon>Fabales</taxon>
        <taxon>Fabaceae</taxon>
        <taxon>Papilionoideae</taxon>
        <taxon>50 kb inversion clade</taxon>
        <taxon>NPAAA clade</taxon>
        <taxon>Hologalegina</taxon>
        <taxon>robinioid clade</taxon>
        <taxon>Loteae</taxon>
        <taxon>Lotus</taxon>
    </lineage>
</organism>
<dbReference type="InterPro" id="IPR044451">
    <property type="entry name" value="AtDRB-like_DSRM_2"/>
</dbReference>
<evidence type="ECO:0000313" key="5">
    <source>
        <dbReference type="EMBL" id="AFK36026.1"/>
    </source>
</evidence>
<proteinExistence type="evidence at transcript level"/>
<sequence>MYKNRLQELAQRSCFNLPAYSCIREGPDHAPRFKATVNFNGEAFESPTFCSTLRQAEHAAAEVALNTFAERGPSRALAARVLDETGVYKNLLQETAHRAGLNLPVYTTIRSGPGHVPNYSCTVEIAGMHFTGDPARTKKQAQKNAAMAAWSALRKCEHFAAVIASFSYLH</sequence>
<dbReference type="PANTHER" id="PTHR46031:SF32">
    <property type="entry name" value="DOUBLE-STRANDED RNA-BINDING MOTIF PROTEIN"/>
    <property type="match status" value="1"/>
</dbReference>
<name>I3S6Y4_LOTJA</name>
<dbReference type="SMART" id="SM00358">
    <property type="entry name" value="DSRM"/>
    <property type="match status" value="2"/>
</dbReference>
<dbReference type="InterPro" id="IPR014720">
    <property type="entry name" value="dsRBD_dom"/>
</dbReference>
<protein>
    <recommendedName>
        <fullName evidence="4">DRBM domain-containing protein</fullName>
    </recommendedName>
</protein>
<keyword evidence="1" id="KW-0677">Repeat</keyword>
<dbReference type="PANTHER" id="PTHR46031">
    <property type="match status" value="1"/>
</dbReference>
<dbReference type="EMBL" id="BT136231">
    <property type="protein sequence ID" value="AFK36026.1"/>
    <property type="molecule type" value="mRNA"/>
</dbReference>